<accession>A0AAW9S4R1</accession>
<organism evidence="4 5">
    <name type="scientific">Rapidithrix thailandica</name>
    <dbReference type="NCBI Taxonomy" id="413964"/>
    <lineage>
        <taxon>Bacteria</taxon>
        <taxon>Pseudomonadati</taxon>
        <taxon>Bacteroidota</taxon>
        <taxon>Cytophagia</taxon>
        <taxon>Cytophagales</taxon>
        <taxon>Flammeovirgaceae</taxon>
        <taxon>Rapidithrix</taxon>
    </lineage>
</organism>
<comment type="subunit">
    <text evidence="2">Monomer.</text>
</comment>
<dbReference type="Gene3D" id="2.70.98.10">
    <property type="match status" value="1"/>
</dbReference>
<proteinExistence type="predicted"/>
<dbReference type="InterPro" id="IPR037481">
    <property type="entry name" value="LacX"/>
</dbReference>
<evidence type="ECO:0000256" key="3">
    <source>
        <dbReference type="ARBA" id="ARBA00022837"/>
    </source>
</evidence>
<keyword evidence="3" id="KW-0106">Calcium</keyword>
<protein>
    <submittedName>
        <fullName evidence="4">Aldose 1-epimerase family protein</fullName>
    </submittedName>
</protein>
<dbReference type="SUPFAM" id="SSF74650">
    <property type="entry name" value="Galactose mutarotase-like"/>
    <property type="match status" value="1"/>
</dbReference>
<dbReference type="GO" id="GO:0005975">
    <property type="term" value="P:carbohydrate metabolic process"/>
    <property type="evidence" value="ECO:0007669"/>
    <property type="project" value="InterPro"/>
</dbReference>
<evidence type="ECO:0000313" key="5">
    <source>
        <dbReference type="Proteomes" id="UP001403385"/>
    </source>
</evidence>
<evidence type="ECO:0000256" key="2">
    <source>
        <dbReference type="ARBA" id="ARBA00011245"/>
    </source>
</evidence>
<dbReference type="Proteomes" id="UP001403385">
    <property type="component" value="Unassembled WGS sequence"/>
</dbReference>
<sequence>MEKVTSLQNEYLQIKVNAKGAELTSLFSPKSQLEYLWQADSTYWGRHAPVLFPIVGRLADDRFQVRQTSHQLSQHGFARDMPFELIDRSDEHLTFELLNNVDTIEKYPYIFSLQISYRLKGKTLEIVYRVENRDDKTIYFSIGAHPAFNCPILPDTKKEEYQLTFEKKETAHQYFLQEGLIAGKEENFLNETSRLPLHKGLFAKDALIFKDLVSKKITLTHQNGEHILSLHFPGFPYFGIWSKSEEAPFVCLEPWFGIADTQGVTLDFIEKEGIQSLERSEEFLATYSIVIENI</sequence>
<evidence type="ECO:0000313" key="4">
    <source>
        <dbReference type="EMBL" id="MEN7551177.1"/>
    </source>
</evidence>
<keyword evidence="5" id="KW-1185">Reference proteome</keyword>
<dbReference type="PANTHER" id="PTHR11122:SF13">
    <property type="entry name" value="GLUCOSE-6-PHOSPHATE 1-EPIMERASE"/>
    <property type="match status" value="1"/>
</dbReference>
<dbReference type="Pfam" id="PF01263">
    <property type="entry name" value="Aldose_epim"/>
    <property type="match status" value="1"/>
</dbReference>
<dbReference type="GO" id="GO:0016853">
    <property type="term" value="F:isomerase activity"/>
    <property type="evidence" value="ECO:0007669"/>
    <property type="project" value="InterPro"/>
</dbReference>
<comment type="cofactor">
    <cofactor evidence="1">
        <name>Ca(2+)</name>
        <dbReference type="ChEBI" id="CHEBI:29108"/>
    </cofactor>
</comment>
<dbReference type="GO" id="GO:0030246">
    <property type="term" value="F:carbohydrate binding"/>
    <property type="evidence" value="ECO:0007669"/>
    <property type="project" value="InterPro"/>
</dbReference>
<dbReference type="AlphaFoldDB" id="A0AAW9S4R1"/>
<dbReference type="InterPro" id="IPR008183">
    <property type="entry name" value="Aldose_1/G6P_1-epimerase"/>
</dbReference>
<reference evidence="4 5" key="1">
    <citation type="submission" date="2024-04" db="EMBL/GenBank/DDBJ databases">
        <title>Novel genus in family Flammeovirgaceae.</title>
        <authorList>
            <person name="Nguyen T.H."/>
            <person name="Vuong T.Q."/>
            <person name="Le H."/>
            <person name="Kim S.-G."/>
        </authorList>
    </citation>
    <scope>NUCLEOTIDE SEQUENCE [LARGE SCALE GENOMIC DNA]</scope>
    <source>
        <strain evidence="4 5">JCM 23209</strain>
    </source>
</reference>
<dbReference type="CDD" id="cd09024">
    <property type="entry name" value="Aldose_epim_lacX"/>
    <property type="match status" value="1"/>
</dbReference>
<dbReference type="PANTHER" id="PTHR11122">
    <property type="entry name" value="APOSPORY-ASSOCIATED PROTEIN C-RELATED"/>
    <property type="match status" value="1"/>
</dbReference>
<gene>
    <name evidence="4" type="ORF">AAG747_24885</name>
</gene>
<dbReference type="InterPro" id="IPR014718">
    <property type="entry name" value="GH-type_carb-bd"/>
</dbReference>
<evidence type="ECO:0000256" key="1">
    <source>
        <dbReference type="ARBA" id="ARBA00001913"/>
    </source>
</evidence>
<dbReference type="InterPro" id="IPR011013">
    <property type="entry name" value="Gal_mutarotase_sf_dom"/>
</dbReference>
<name>A0AAW9S4R1_9BACT</name>
<dbReference type="EMBL" id="JBDKWZ010000020">
    <property type="protein sequence ID" value="MEN7551177.1"/>
    <property type="molecule type" value="Genomic_DNA"/>
</dbReference>
<dbReference type="RefSeq" id="WP_346823958.1">
    <property type="nucleotide sequence ID" value="NZ_JBDKWZ010000020.1"/>
</dbReference>
<comment type="caution">
    <text evidence="4">The sequence shown here is derived from an EMBL/GenBank/DDBJ whole genome shotgun (WGS) entry which is preliminary data.</text>
</comment>